<dbReference type="RefSeq" id="WP_146521692.1">
    <property type="nucleotide sequence ID" value="NZ_CP151726.1"/>
</dbReference>
<name>A0A5C6ANZ9_9BACT</name>
<gene>
    <name evidence="1" type="ORF">Pla52n_46100</name>
</gene>
<dbReference type="EMBL" id="SJPN01000005">
    <property type="protein sequence ID" value="TWU01237.1"/>
    <property type="molecule type" value="Genomic_DNA"/>
</dbReference>
<dbReference type="AlphaFoldDB" id="A0A5C6ANZ9"/>
<dbReference type="OrthoDB" id="283174at2"/>
<reference evidence="1 2" key="1">
    <citation type="submission" date="2019-02" db="EMBL/GenBank/DDBJ databases">
        <title>Deep-cultivation of Planctomycetes and their phenomic and genomic characterization uncovers novel biology.</title>
        <authorList>
            <person name="Wiegand S."/>
            <person name="Jogler M."/>
            <person name="Boedeker C."/>
            <person name="Pinto D."/>
            <person name="Vollmers J."/>
            <person name="Rivas-Marin E."/>
            <person name="Kohn T."/>
            <person name="Peeters S.H."/>
            <person name="Heuer A."/>
            <person name="Rast P."/>
            <person name="Oberbeckmann S."/>
            <person name="Bunk B."/>
            <person name="Jeske O."/>
            <person name="Meyerdierks A."/>
            <person name="Storesund J.E."/>
            <person name="Kallscheuer N."/>
            <person name="Luecker S."/>
            <person name="Lage O.M."/>
            <person name="Pohl T."/>
            <person name="Merkel B.J."/>
            <person name="Hornburger P."/>
            <person name="Mueller R.-W."/>
            <person name="Bruemmer F."/>
            <person name="Labrenz M."/>
            <person name="Spormann A.M."/>
            <person name="Op Den Camp H."/>
            <person name="Overmann J."/>
            <person name="Amann R."/>
            <person name="Jetten M.S.M."/>
            <person name="Mascher T."/>
            <person name="Medema M.H."/>
            <person name="Devos D.P."/>
            <person name="Kaster A.-K."/>
            <person name="Ovreas L."/>
            <person name="Rohde M."/>
            <person name="Galperin M.Y."/>
            <person name="Jogler C."/>
        </authorList>
    </citation>
    <scope>NUCLEOTIDE SEQUENCE [LARGE SCALE GENOMIC DNA]</scope>
    <source>
        <strain evidence="1 2">Pla52n</strain>
    </source>
</reference>
<evidence type="ECO:0000313" key="2">
    <source>
        <dbReference type="Proteomes" id="UP000320176"/>
    </source>
</evidence>
<protein>
    <submittedName>
        <fullName evidence="1">Uncharacterized protein</fullName>
    </submittedName>
</protein>
<keyword evidence="2" id="KW-1185">Reference proteome</keyword>
<dbReference type="Proteomes" id="UP000320176">
    <property type="component" value="Unassembled WGS sequence"/>
</dbReference>
<proteinExistence type="predicted"/>
<evidence type="ECO:0000313" key="1">
    <source>
        <dbReference type="EMBL" id="TWU01237.1"/>
    </source>
</evidence>
<comment type="caution">
    <text evidence="1">The sequence shown here is derived from an EMBL/GenBank/DDBJ whole genome shotgun (WGS) entry which is preliminary data.</text>
</comment>
<organism evidence="1 2">
    <name type="scientific">Stieleria varia</name>
    <dbReference type="NCBI Taxonomy" id="2528005"/>
    <lineage>
        <taxon>Bacteria</taxon>
        <taxon>Pseudomonadati</taxon>
        <taxon>Planctomycetota</taxon>
        <taxon>Planctomycetia</taxon>
        <taxon>Pirellulales</taxon>
        <taxon>Pirellulaceae</taxon>
        <taxon>Stieleria</taxon>
    </lineage>
</organism>
<sequence>MTDAHNPPEQSLDPIYLVRDAARLAILDPELSPGREATAAGICKVMLELSVDQFGAEGKEVLTEWGIQTSQDVGVIVHRLLDADLLEAKHYTRMGSFAGLFDLQQPPESWTLTW</sequence>
<accession>A0A5C6ANZ9</accession>